<evidence type="ECO:0000313" key="2">
    <source>
        <dbReference type="Proteomes" id="UP000799757"/>
    </source>
</evidence>
<dbReference type="AlphaFoldDB" id="A0A6A6XC63"/>
<gene>
    <name evidence="1" type="ORF">K505DRAFT_34572</name>
</gene>
<protein>
    <submittedName>
        <fullName evidence="1">Uncharacterized protein</fullName>
    </submittedName>
</protein>
<reference evidence="1" key="1">
    <citation type="journal article" date="2020" name="Stud. Mycol.">
        <title>101 Dothideomycetes genomes: a test case for predicting lifestyles and emergence of pathogens.</title>
        <authorList>
            <person name="Haridas S."/>
            <person name="Albert R."/>
            <person name="Binder M."/>
            <person name="Bloem J."/>
            <person name="Labutti K."/>
            <person name="Salamov A."/>
            <person name="Andreopoulos B."/>
            <person name="Baker S."/>
            <person name="Barry K."/>
            <person name="Bills G."/>
            <person name="Bluhm B."/>
            <person name="Cannon C."/>
            <person name="Castanera R."/>
            <person name="Culley D."/>
            <person name="Daum C."/>
            <person name="Ezra D."/>
            <person name="Gonzalez J."/>
            <person name="Henrissat B."/>
            <person name="Kuo A."/>
            <person name="Liang C."/>
            <person name="Lipzen A."/>
            <person name="Lutzoni F."/>
            <person name="Magnuson J."/>
            <person name="Mondo S."/>
            <person name="Nolan M."/>
            <person name="Ohm R."/>
            <person name="Pangilinan J."/>
            <person name="Park H.-J."/>
            <person name="Ramirez L."/>
            <person name="Alfaro M."/>
            <person name="Sun H."/>
            <person name="Tritt A."/>
            <person name="Yoshinaga Y."/>
            <person name="Zwiers L.-H."/>
            <person name="Turgeon B."/>
            <person name="Goodwin S."/>
            <person name="Spatafora J."/>
            <person name="Crous P."/>
            <person name="Grigoriev I."/>
        </authorList>
    </citation>
    <scope>NUCLEOTIDE SEQUENCE</scope>
    <source>
        <strain evidence="1">CBS 109.77</strain>
    </source>
</reference>
<sequence length="76" mass="7808">MSVQEATAAAIAPSSPAGTFSLCSFQKMAATCLASTAHGTATPCSFGRGFSILLSIQGILEPKQRDWVAPTLCSCI</sequence>
<proteinExistence type="predicted"/>
<dbReference type="Proteomes" id="UP000799757">
    <property type="component" value="Unassembled WGS sequence"/>
</dbReference>
<keyword evidence="2" id="KW-1185">Reference proteome</keyword>
<evidence type="ECO:0000313" key="1">
    <source>
        <dbReference type="EMBL" id="KAF2793881.1"/>
    </source>
</evidence>
<name>A0A6A6XC63_9PLEO</name>
<organism evidence="1 2">
    <name type="scientific">Melanomma pulvis-pyrius CBS 109.77</name>
    <dbReference type="NCBI Taxonomy" id="1314802"/>
    <lineage>
        <taxon>Eukaryota</taxon>
        <taxon>Fungi</taxon>
        <taxon>Dikarya</taxon>
        <taxon>Ascomycota</taxon>
        <taxon>Pezizomycotina</taxon>
        <taxon>Dothideomycetes</taxon>
        <taxon>Pleosporomycetidae</taxon>
        <taxon>Pleosporales</taxon>
        <taxon>Melanommataceae</taxon>
        <taxon>Melanomma</taxon>
    </lineage>
</organism>
<accession>A0A6A6XC63</accession>
<dbReference type="EMBL" id="MU001911">
    <property type="protein sequence ID" value="KAF2793881.1"/>
    <property type="molecule type" value="Genomic_DNA"/>
</dbReference>